<dbReference type="Proteomes" id="UP000095485">
    <property type="component" value="Unassembled WGS sequence"/>
</dbReference>
<proteinExistence type="predicted"/>
<dbReference type="RefSeq" id="WP_055282181.1">
    <property type="nucleotide sequence ID" value="NZ_CZAY01000005.1"/>
</dbReference>
<organism evidence="1 2">
    <name type="scientific">Dorea longicatena</name>
    <dbReference type="NCBI Taxonomy" id="88431"/>
    <lineage>
        <taxon>Bacteria</taxon>
        <taxon>Bacillati</taxon>
        <taxon>Bacillota</taxon>
        <taxon>Clostridia</taxon>
        <taxon>Lachnospirales</taxon>
        <taxon>Lachnospiraceae</taxon>
        <taxon>Dorea</taxon>
    </lineage>
</organism>
<accession>A0A174MC53</accession>
<dbReference type="EMBL" id="CZAY01000005">
    <property type="protein sequence ID" value="CUP32731.1"/>
    <property type="molecule type" value="Genomic_DNA"/>
</dbReference>
<name>A0A174MC53_9FIRM</name>
<sequence>MKLMTESIYIGHDMKRFNEIRDALDLAKIPYKHKVRNQDSEWLFQGKGTKRSQFGSIGVDQNKAYEYEILVRKEDKARAEHEII</sequence>
<gene>
    <name evidence="1" type="ORF">ERS852526_00911</name>
</gene>
<dbReference type="GeneID" id="96228208"/>
<reference evidence="1 2" key="1">
    <citation type="submission" date="2015-09" db="EMBL/GenBank/DDBJ databases">
        <authorList>
            <consortium name="Pathogen Informatics"/>
        </authorList>
    </citation>
    <scope>NUCLEOTIDE SEQUENCE [LARGE SCALE GENOMIC DNA]</scope>
    <source>
        <strain evidence="1 2">2789STDY5834914</strain>
    </source>
</reference>
<protein>
    <submittedName>
        <fullName evidence="1">Uncharacterized protein</fullName>
    </submittedName>
</protein>
<evidence type="ECO:0000313" key="1">
    <source>
        <dbReference type="EMBL" id="CUP32731.1"/>
    </source>
</evidence>
<dbReference type="OrthoDB" id="1734503at2"/>
<dbReference type="AlphaFoldDB" id="A0A174MC53"/>
<evidence type="ECO:0000313" key="2">
    <source>
        <dbReference type="Proteomes" id="UP000095485"/>
    </source>
</evidence>